<comment type="subcellular location">
    <subcellularLocation>
        <location evidence="1">Membrane</location>
    </subcellularLocation>
</comment>
<dbReference type="PANTHER" id="PTHR23063:SF52">
    <property type="entry name" value="LYSOPHOSPHATIDYLCHOLINE ACYLTRANSFERASE"/>
    <property type="match status" value="1"/>
</dbReference>
<dbReference type="GO" id="GO:0006629">
    <property type="term" value="P:lipid metabolic process"/>
    <property type="evidence" value="ECO:0007669"/>
    <property type="project" value="UniProtKB-KW"/>
</dbReference>
<feature type="transmembrane region" description="Helical" evidence="8">
    <location>
        <begin position="42"/>
        <end position="61"/>
    </location>
</feature>
<name>A0A395LKT0_9SPHN</name>
<dbReference type="SMART" id="SM00563">
    <property type="entry name" value="PlsC"/>
    <property type="match status" value="1"/>
</dbReference>
<keyword evidence="6 8" id="KW-0472">Membrane</keyword>
<dbReference type="Pfam" id="PF01553">
    <property type="entry name" value="Acyltransferase"/>
    <property type="match status" value="1"/>
</dbReference>
<protein>
    <submittedName>
        <fullName evidence="10">1-acyl-sn-glycerol-3-phosphate acyltransferase</fullName>
    </submittedName>
</protein>
<dbReference type="InterPro" id="IPR002123">
    <property type="entry name" value="Plipid/glycerol_acylTrfase"/>
</dbReference>
<dbReference type="OrthoDB" id="9806880at2"/>
<dbReference type="CDD" id="cd07989">
    <property type="entry name" value="LPLAT_AGPAT-like"/>
    <property type="match status" value="1"/>
</dbReference>
<dbReference type="PANTHER" id="PTHR23063">
    <property type="entry name" value="PHOSPHOLIPID ACYLTRANSFERASE"/>
    <property type="match status" value="1"/>
</dbReference>
<evidence type="ECO:0000313" key="11">
    <source>
        <dbReference type="Proteomes" id="UP000254101"/>
    </source>
</evidence>
<dbReference type="SUPFAM" id="SSF69593">
    <property type="entry name" value="Glycerol-3-phosphate (1)-acyltransferase"/>
    <property type="match status" value="1"/>
</dbReference>
<evidence type="ECO:0000259" key="9">
    <source>
        <dbReference type="SMART" id="SM00563"/>
    </source>
</evidence>
<evidence type="ECO:0000313" key="10">
    <source>
        <dbReference type="EMBL" id="RDS76024.1"/>
    </source>
</evidence>
<evidence type="ECO:0000256" key="3">
    <source>
        <dbReference type="ARBA" id="ARBA00022692"/>
    </source>
</evidence>
<accession>A0A395LKT0</accession>
<evidence type="ECO:0000256" key="4">
    <source>
        <dbReference type="ARBA" id="ARBA00022989"/>
    </source>
</evidence>
<evidence type="ECO:0000256" key="7">
    <source>
        <dbReference type="ARBA" id="ARBA00023315"/>
    </source>
</evidence>
<evidence type="ECO:0000256" key="6">
    <source>
        <dbReference type="ARBA" id="ARBA00023136"/>
    </source>
</evidence>
<dbReference type="AlphaFoldDB" id="A0A395LKT0"/>
<keyword evidence="7 10" id="KW-0012">Acyltransferase</keyword>
<proteinExistence type="predicted"/>
<evidence type="ECO:0000256" key="2">
    <source>
        <dbReference type="ARBA" id="ARBA00022679"/>
    </source>
</evidence>
<evidence type="ECO:0000256" key="1">
    <source>
        <dbReference type="ARBA" id="ARBA00004370"/>
    </source>
</evidence>
<sequence>MASASNATADNRSDWERRQAAARGERTPISFMGWVRLWTRTIALVVVMMLFVIPLYVTRIFTYGSPWPKWYLAIAAWIVGARVERRGTPLRRDVFFIANHVSWVDILALAGASGTAFVAKAELAKAPLVGWLCSLNRTVFVQREDRLRVADQINALREALMDNWSVTVFPEGTTTDGHSLLPFKSSMLSVLEPPPPGVLVQPVVIDYGAMAEWLGWIGEEDGLNNYKRVMARKGTFPVKLFFLEPFSPVEFRGRKAIAAEARVRIEACLRETMGHELRPFDHDVAPIRYSKAKLPPLEPVAAPSATDDPPAT</sequence>
<comment type="caution">
    <text evidence="10">The sequence shown here is derived from an EMBL/GenBank/DDBJ whole genome shotgun (WGS) entry which is preliminary data.</text>
</comment>
<keyword evidence="11" id="KW-1185">Reference proteome</keyword>
<keyword evidence="2 10" id="KW-0808">Transferase</keyword>
<organism evidence="10 11">
    <name type="scientific">Alteriqipengyuania lutimaris</name>
    <dbReference type="NCBI Taxonomy" id="1538146"/>
    <lineage>
        <taxon>Bacteria</taxon>
        <taxon>Pseudomonadati</taxon>
        <taxon>Pseudomonadota</taxon>
        <taxon>Alphaproteobacteria</taxon>
        <taxon>Sphingomonadales</taxon>
        <taxon>Erythrobacteraceae</taxon>
        <taxon>Alteriqipengyuania</taxon>
    </lineage>
</organism>
<gene>
    <name evidence="10" type="ORF">DL238_15275</name>
</gene>
<reference evidence="10 11" key="1">
    <citation type="submission" date="2018-07" db="EMBL/GenBank/DDBJ databases">
        <title>Erythrobacter nanhaiensis sp. nov., a novel member of the genus Erythrobacter isolated from the South China Sea.</title>
        <authorList>
            <person name="Chen X."/>
            <person name="Liu J."/>
        </authorList>
    </citation>
    <scope>NUCLEOTIDE SEQUENCE [LARGE SCALE GENOMIC DNA]</scope>
    <source>
        <strain evidence="10 11">S-5</strain>
    </source>
</reference>
<dbReference type="EMBL" id="QRBB01000002">
    <property type="protein sequence ID" value="RDS76024.1"/>
    <property type="molecule type" value="Genomic_DNA"/>
</dbReference>
<keyword evidence="4 8" id="KW-1133">Transmembrane helix</keyword>
<evidence type="ECO:0000256" key="8">
    <source>
        <dbReference type="SAM" id="Phobius"/>
    </source>
</evidence>
<dbReference type="Proteomes" id="UP000254101">
    <property type="component" value="Unassembled WGS sequence"/>
</dbReference>
<keyword evidence="3 8" id="KW-0812">Transmembrane</keyword>
<keyword evidence="5" id="KW-0443">Lipid metabolism</keyword>
<evidence type="ECO:0000256" key="5">
    <source>
        <dbReference type="ARBA" id="ARBA00023098"/>
    </source>
</evidence>
<dbReference type="GO" id="GO:0016746">
    <property type="term" value="F:acyltransferase activity"/>
    <property type="evidence" value="ECO:0007669"/>
    <property type="project" value="UniProtKB-KW"/>
</dbReference>
<feature type="domain" description="Phospholipid/glycerol acyltransferase" evidence="9">
    <location>
        <begin position="94"/>
        <end position="208"/>
    </location>
</feature>
<dbReference type="GO" id="GO:0016020">
    <property type="term" value="C:membrane"/>
    <property type="evidence" value="ECO:0007669"/>
    <property type="project" value="UniProtKB-SubCell"/>
</dbReference>
<dbReference type="RefSeq" id="WP_115493291.1">
    <property type="nucleotide sequence ID" value="NZ_JACHWW010000002.1"/>
</dbReference>